<reference evidence="1 2" key="1">
    <citation type="submission" date="2021-01" db="EMBL/GenBank/DDBJ databases">
        <title>Chromosome-level genome assembly of a human fungal pathogen reveals clustering of transcriptionally co-regulated genes.</title>
        <authorList>
            <person name="Voorhies M."/>
            <person name="Cohen S."/>
            <person name="Shea T.P."/>
            <person name="Petrus S."/>
            <person name="Munoz J.F."/>
            <person name="Poplawski S."/>
            <person name="Goldman W.E."/>
            <person name="Michael T."/>
            <person name="Cuomo C.A."/>
            <person name="Sil A."/>
            <person name="Beyhan S."/>
        </authorList>
    </citation>
    <scope>NUCLEOTIDE SEQUENCE [LARGE SCALE GENOMIC DNA]</scope>
    <source>
        <strain evidence="1 2">G184AR</strain>
    </source>
</reference>
<name>A0A8H7YQ04_AJECA</name>
<gene>
    <name evidence="1" type="ORF">I7I52_05652</name>
</gene>
<evidence type="ECO:0000313" key="2">
    <source>
        <dbReference type="Proteomes" id="UP000670092"/>
    </source>
</evidence>
<evidence type="ECO:0000313" key="1">
    <source>
        <dbReference type="EMBL" id="KAG5294113.1"/>
    </source>
</evidence>
<organism evidence="1 2">
    <name type="scientific">Ajellomyces capsulatus</name>
    <name type="common">Darling's disease fungus</name>
    <name type="synonym">Histoplasma capsulatum</name>
    <dbReference type="NCBI Taxonomy" id="5037"/>
    <lineage>
        <taxon>Eukaryota</taxon>
        <taxon>Fungi</taxon>
        <taxon>Dikarya</taxon>
        <taxon>Ascomycota</taxon>
        <taxon>Pezizomycotina</taxon>
        <taxon>Eurotiomycetes</taxon>
        <taxon>Eurotiomycetidae</taxon>
        <taxon>Onygenales</taxon>
        <taxon>Ajellomycetaceae</taxon>
        <taxon>Histoplasma</taxon>
    </lineage>
</organism>
<comment type="caution">
    <text evidence="1">The sequence shown here is derived from an EMBL/GenBank/DDBJ whole genome shotgun (WGS) entry which is preliminary data.</text>
</comment>
<dbReference type="VEuPathDB" id="FungiDB:I7I52_05652"/>
<sequence>MEEVKTKTKMKWKRLPRVRSIRKLSQDQQLTRRKIIILRAKNPPNPRVCVSRLHPPSQIYIYIYIQRTGIVSQFANSYREMLPPSVLPLRISVLQQLTVHRNVRGSFCV</sequence>
<accession>A0A8H7YQ04</accession>
<dbReference type="AlphaFoldDB" id="A0A8H7YQ04"/>
<dbReference type="EMBL" id="JAEVHI010000004">
    <property type="protein sequence ID" value="KAG5294113.1"/>
    <property type="molecule type" value="Genomic_DNA"/>
</dbReference>
<proteinExistence type="predicted"/>
<protein>
    <submittedName>
        <fullName evidence="1">Uncharacterized protein</fullName>
    </submittedName>
</protein>
<dbReference type="Proteomes" id="UP000670092">
    <property type="component" value="Unassembled WGS sequence"/>
</dbReference>